<name>A0A8C7FRM3_ONCKI</name>
<dbReference type="GO" id="GO:0004865">
    <property type="term" value="F:protein serine/threonine phosphatase inhibitor activity"/>
    <property type="evidence" value="ECO:0007669"/>
    <property type="project" value="TreeGrafter"/>
</dbReference>
<gene>
    <name evidence="5" type="primary">LOC109903174</name>
</gene>
<keyword evidence="2" id="KW-0597">Phosphoprotein</keyword>
<feature type="region of interest" description="Disordered" evidence="4">
    <location>
        <begin position="1"/>
        <end position="27"/>
    </location>
</feature>
<organism evidence="5 6">
    <name type="scientific">Oncorhynchus kisutch</name>
    <name type="common">Coho salmon</name>
    <name type="synonym">Salmo kisutch</name>
    <dbReference type="NCBI Taxonomy" id="8019"/>
    <lineage>
        <taxon>Eukaryota</taxon>
        <taxon>Metazoa</taxon>
        <taxon>Chordata</taxon>
        <taxon>Craniata</taxon>
        <taxon>Vertebrata</taxon>
        <taxon>Euteleostomi</taxon>
        <taxon>Actinopterygii</taxon>
        <taxon>Neopterygii</taxon>
        <taxon>Teleostei</taxon>
        <taxon>Protacanthopterygii</taxon>
        <taxon>Salmoniformes</taxon>
        <taxon>Salmonidae</taxon>
        <taxon>Salmoninae</taxon>
        <taxon>Oncorhynchus</taxon>
    </lineage>
</organism>
<keyword evidence="3" id="KW-0650">Protein phosphatase inhibitor</keyword>
<dbReference type="InterPro" id="IPR008025">
    <property type="entry name" value="CPI-17"/>
</dbReference>
<keyword evidence="6" id="KW-1185">Reference proteome</keyword>
<evidence type="ECO:0000313" key="6">
    <source>
        <dbReference type="Proteomes" id="UP000694557"/>
    </source>
</evidence>
<dbReference type="Ensembl" id="ENSOKIT00005033910.1">
    <property type="protein sequence ID" value="ENSOKIP00005032097.1"/>
    <property type="gene ID" value="ENSOKIG00005013784.1"/>
</dbReference>
<dbReference type="GeneTree" id="ENSGT00950000182985"/>
<evidence type="ECO:0000256" key="2">
    <source>
        <dbReference type="ARBA" id="ARBA00022553"/>
    </source>
</evidence>
<dbReference type="GO" id="GO:0005737">
    <property type="term" value="C:cytoplasm"/>
    <property type="evidence" value="ECO:0007669"/>
    <property type="project" value="InterPro"/>
</dbReference>
<reference evidence="5" key="2">
    <citation type="submission" date="2025-09" db="UniProtKB">
        <authorList>
            <consortium name="Ensembl"/>
        </authorList>
    </citation>
    <scope>IDENTIFICATION</scope>
</reference>
<dbReference type="SUPFAM" id="SSF81790">
    <property type="entry name" value="Myosin phosphatase inhibitor 17kDa protein, CPI-17"/>
    <property type="match status" value="1"/>
</dbReference>
<comment type="similarity">
    <text evidence="1">Belongs to the PP1 inhibitor family.</text>
</comment>
<dbReference type="InterPro" id="IPR036658">
    <property type="entry name" value="CPI-17_sf"/>
</dbReference>
<dbReference type="Pfam" id="PF05361">
    <property type="entry name" value="PP1_inhibitor"/>
    <property type="match status" value="1"/>
</dbReference>
<proteinExistence type="inferred from homology"/>
<dbReference type="PANTHER" id="PTHR16188:SF19">
    <property type="entry name" value="PROTEIN PHOSPHATASE 1 REGULATORY SUBUNIT 14B"/>
    <property type="match status" value="1"/>
</dbReference>
<protein>
    <submittedName>
        <fullName evidence="5">Protein phosphatase 1 regulatory inhibitor subunit 14D</fullName>
    </submittedName>
</protein>
<dbReference type="Gene3D" id="1.10.150.220">
    <property type="entry name" value="CPI-17"/>
    <property type="match status" value="1"/>
</dbReference>
<dbReference type="PANTHER" id="PTHR16188">
    <property type="entry name" value="PROTEIN PHOSPHATASE 1 INHIBITOR POTENTIATED BY PROTEIN KINASE C"/>
    <property type="match status" value="1"/>
</dbReference>
<evidence type="ECO:0000313" key="5">
    <source>
        <dbReference type="Ensembl" id="ENSOKIP00005032097.1"/>
    </source>
</evidence>
<dbReference type="Proteomes" id="UP000694557">
    <property type="component" value="Unassembled WGS sequence"/>
</dbReference>
<accession>A0A8C7FRM3</accession>
<sequence length="125" mass="14799">MAGMASEPVTQSRVMFQSADKKEEHTHRKLGKLTVKYNRKDLQRRLDIEEWIDNQLHLLFDYEEEEITELEIDIDELLELSDTEQRSRLQVITVLNHSLPPFQDFINGLLYRMKGLRKMSGPLKK</sequence>
<evidence type="ECO:0000256" key="4">
    <source>
        <dbReference type="SAM" id="MobiDB-lite"/>
    </source>
</evidence>
<reference evidence="5" key="1">
    <citation type="submission" date="2025-08" db="UniProtKB">
        <authorList>
            <consortium name="Ensembl"/>
        </authorList>
    </citation>
    <scope>IDENTIFICATION</scope>
</reference>
<dbReference type="GO" id="GO:0045087">
    <property type="term" value="P:innate immune response"/>
    <property type="evidence" value="ECO:0007669"/>
    <property type="project" value="TreeGrafter"/>
</dbReference>
<evidence type="ECO:0000256" key="1">
    <source>
        <dbReference type="ARBA" id="ARBA00005483"/>
    </source>
</evidence>
<dbReference type="AlphaFoldDB" id="A0A8C7FRM3"/>
<evidence type="ECO:0000256" key="3">
    <source>
        <dbReference type="ARBA" id="ARBA00023272"/>
    </source>
</evidence>